<dbReference type="PROSITE" id="PS51054">
    <property type="entry name" value="ORANGE"/>
    <property type="match status" value="1"/>
</dbReference>
<proteinExistence type="predicted"/>
<feature type="domain" description="BHLH" evidence="7">
    <location>
        <begin position="74"/>
        <end position="129"/>
    </location>
</feature>
<evidence type="ECO:0000259" key="8">
    <source>
        <dbReference type="PROSITE" id="PS51054"/>
    </source>
</evidence>
<feature type="compositionally biased region" description="Basic and acidic residues" evidence="6">
    <location>
        <begin position="232"/>
        <end position="247"/>
    </location>
</feature>
<dbReference type="PROSITE" id="PS50888">
    <property type="entry name" value="BHLH"/>
    <property type="match status" value="1"/>
</dbReference>
<dbReference type="Pfam" id="PF00010">
    <property type="entry name" value="HLH"/>
    <property type="match status" value="1"/>
</dbReference>
<organism evidence="9 10">
    <name type="scientific">Aquatica leii</name>
    <dbReference type="NCBI Taxonomy" id="1421715"/>
    <lineage>
        <taxon>Eukaryota</taxon>
        <taxon>Metazoa</taxon>
        <taxon>Ecdysozoa</taxon>
        <taxon>Arthropoda</taxon>
        <taxon>Hexapoda</taxon>
        <taxon>Insecta</taxon>
        <taxon>Pterygota</taxon>
        <taxon>Neoptera</taxon>
        <taxon>Endopterygota</taxon>
        <taxon>Coleoptera</taxon>
        <taxon>Polyphaga</taxon>
        <taxon>Elateriformia</taxon>
        <taxon>Elateroidea</taxon>
        <taxon>Lampyridae</taxon>
        <taxon>Luciolinae</taxon>
        <taxon>Aquatica</taxon>
    </lineage>
</organism>
<dbReference type="InterPro" id="IPR036638">
    <property type="entry name" value="HLH_DNA-bd_sf"/>
</dbReference>
<dbReference type="GO" id="GO:0005634">
    <property type="term" value="C:nucleus"/>
    <property type="evidence" value="ECO:0007669"/>
    <property type="project" value="UniProtKB-SubCell"/>
</dbReference>
<keyword evidence="3" id="KW-0238">DNA-binding</keyword>
<keyword evidence="2" id="KW-0805">Transcription regulation</keyword>
<dbReference type="GO" id="GO:0046983">
    <property type="term" value="F:protein dimerization activity"/>
    <property type="evidence" value="ECO:0007669"/>
    <property type="project" value="InterPro"/>
</dbReference>
<dbReference type="Proteomes" id="UP001353858">
    <property type="component" value="Unassembled WGS sequence"/>
</dbReference>
<keyword evidence="4" id="KW-0804">Transcription</keyword>
<evidence type="ECO:0000256" key="4">
    <source>
        <dbReference type="ARBA" id="ARBA00023163"/>
    </source>
</evidence>
<dbReference type="InterPro" id="IPR011598">
    <property type="entry name" value="bHLH_dom"/>
</dbReference>
<comment type="subcellular location">
    <subcellularLocation>
        <location evidence="1">Nucleus</location>
    </subcellularLocation>
</comment>
<dbReference type="SMART" id="SM00511">
    <property type="entry name" value="ORANGE"/>
    <property type="match status" value="1"/>
</dbReference>
<evidence type="ECO:0000259" key="7">
    <source>
        <dbReference type="PROSITE" id="PS50888"/>
    </source>
</evidence>
<reference evidence="10" key="1">
    <citation type="submission" date="2023-01" db="EMBL/GenBank/DDBJ databases">
        <title>Key to firefly adult light organ development and bioluminescence: homeobox transcription factors regulate luciferase expression and transportation to peroxisome.</title>
        <authorList>
            <person name="Fu X."/>
        </authorList>
    </citation>
    <scope>NUCLEOTIDE SEQUENCE [LARGE SCALE GENOMIC DNA]</scope>
</reference>
<evidence type="ECO:0000256" key="1">
    <source>
        <dbReference type="ARBA" id="ARBA00004123"/>
    </source>
</evidence>
<dbReference type="GO" id="GO:0006355">
    <property type="term" value="P:regulation of DNA-templated transcription"/>
    <property type="evidence" value="ECO:0007669"/>
    <property type="project" value="InterPro"/>
</dbReference>
<evidence type="ECO:0000313" key="9">
    <source>
        <dbReference type="EMBL" id="KAK4875885.1"/>
    </source>
</evidence>
<sequence>MDMSQTHTFWEENANVQHVKYEGSNSNDEQPRLKDERNMFACCDGNFNFSTALCSEDESEYNNGVYKKNKVSRQDPMSHRIIEKRRRDRMNNCLADLSRLIPTEYLKKGRGRIEKTEIIEMAIKYMKHLQHLHVSPSEHYRLGYQECMSEVMRFLVEVEGHFPREAICIRLLSHLQKHCETLSRATQSSLKENLLSENYTVPVKKSDEKLKVSEQIDLTKTTESNNNNNAKVIEDRLSAKPESDDKSLDNLASYKYKNDIKQRFSQDLNSAAKKQKVDNGGGNSIRRTSVTSIENHSSSYGSPPSSNGEFSVPILSENETLRENSNSIRGYHFKSDSVAPIRRSPILNGSQLHQDKYKIEIKNFNIPIFVFHAKGSFYIPLTIDYFTLLPFLHNYNLLETFTNIHDLVLHPVSINVSFHSNCTTVKYKSEFSPTWH</sequence>
<dbReference type="InterPro" id="IPR050370">
    <property type="entry name" value="HES_HEY"/>
</dbReference>
<evidence type="ECO:0000313" key="10">
    <source>
        <dbReference type="Proteomes" id="UP001353858"/>
    </source>
</evidence>
<feature type="region of interest" description="Disordered" evidence="6">
    <location>
        <begin position="221"/>
        <end position="247"/>
    </location>
</feature>
<feature type="domain" description="Orange" evidence="8">
    <location>
        <begin position="140"/>
        <end position="175"/>
    </location>
</feature>
<protein>
    <recommendedName>
        <fullName evidence="11">Transcription factor cwo</fullName>
    </recommendedName>
</protein>
<keyword evidence="5" id="KW-0539">Nucleus</keyword>
<comment type="caution">
    <text evidence="9">The sequence shown here is derived from an EMBL/GenBank/DDBJ whole genome shotgun (WGS) entry which is preliminary data.</text>
</comment>
<dbReference type="InterPro" id="IPR003650">
    <property type="entry name" value="Orange_dom"/>
</dbReference>
<evidence type="ECO:0000256" key="2">
    <source>
        <dbReference type="ARBA" id="ARBA00023015"/>
    </source>
</evidence>
<dbReference type="Pfam" id="PF07527">
    <property type="entry name" value="Hairy_orange"/>
    <property type="match status" value="1"/>
</dbReference>
<dbReference type="EMBL" id="JARPUR010000005">
    <property type="protein sequence ID" value="KAK4875885.1"/>
    <property type="molecule type" value="Genomic_DNA"/>
</dbReference>
<dbReference type="PANTHER" id="PTHR10985">
    <property type="entry name" value="BASIC HELIX-LOOP-HELIX TRANSCRIPTION FACTOR, HES-RELATED"/>
    <property type="match status" value="1"/>
</dbReference>
<evidence type="ECO:0000256" key="6">
    <source>
        <dbReference type="SAM" id="MobiDB-lite"/>
    </source>
</evidence>
<dbReference type="AlphaFoldDB" id="A0AAN7Q1H1"/>
<feature type="compositionally biased region" description="Polar residues" evidence="6">
    <location>
        <begin position="221"/>
        <end position="230"/>
    </location>
</feature>
<dbReference type="Gene3D" id="4.10.280.10">
    <property type="entry name" value="Helix-loop-helix DNA-binding domain"/>
    <property type="match status" value="1"/>
</dbReference>
<evidence type="ECO:0008006" key="11">
    <source>
        <dbReference type="Google" id="ProtNLM"/>
    </source>
</evidence>
<keyword evidence="10" id="KW-1185">Reference proteome</keyword>
<dbReference type="GO" id="GO:0003677">
    <property type="term" value="F:DNA binding"/>
    <property type="evidence" value="ECO:0007669"/>
    <property type="project" value="UniProtKB-KW"/>
</dbReference>
<dbReference type="FunFam" id="4.10.280.10:FF:000079">
    <property type="entry name" value="CLUMA_CG001539, isoform A"/>
    <property type="match status" value="1"/>
</dbReference>
<accession>A0AAN7Q1H1</accession>
<name>A0AAN7Q1H1_9COLE</name>
<gene>
    <name evidence="9" type="ORF">RN001_012307</name>
</gene>
<dbReference type="SUPFAM" id="SSF47459">
    <property type="entry name" value="HLH, helix-loop-helix DNA-binding domain"/>
    <property type="match status" value="1"/>
</dbReference>
<evidence type="ECO:0000256" key="5">
    <source>
        <dbReference type="ARBA" id="ARBA00023242"/>
    </source>
</evidence>
<dbReference type="Gene3D" id="6.10.250.980">
    <property type="match status" value="1"/>
</dbReference>
<dbReference type="SMART" id="SM00353">
    <property type="entry name" value="HLH"/>
    <property type="match status" value="1"/>
</dbReference>
<dbReference type="SUPFAM" id="SSF158457">
    <property type="entry name" value="Orange domain-like"/>
    <property type="match status" value="1"/>
</dbReference>
<dbReference type="CDD" id="cd11440">
    <property type="entry name" value="bHLH-O_Cwo_like"/>
    <property type="match status" value="1"/>
</dbReference>
<evidence type="ECO:0000256" key="3">
    <source>
        <dbReference type="ARBA" id="ARBA00023125"/>
    </source>
</evidence>